<keyword evidence="2" id="KW-1185">Reference proteome</keyword>
<dbReference type="AlphaFoldDB" id="A0A4Z2F909"/>
<sequence length="113" mass="12730">MELLFNRVRKMKGLGEKEELSVFFLQPPPNNIGTPSSRVLNWRTSPAPARFLGGPRCTTQLFSRQPAGLLSVPRRTARVEVGSSKHNKTTCSLTPEIKDMEINQLLTDRVMSY</sequence>
<name>A0A4Z2F909_9TELE</name>
<accession>A0A4Z2F909</accession>
<protein>
    <submittedName>
        <fullName evidence="1">Uncharacterized protein</fullName>
    </submittedName>
</protein>
<organism evidence="1 2">
    <name type="scientific">Liparis tanakae</name>
    <name type="common">Tanaka's snailfish</name>
    <dbReference type="NCBI Taxonomy" id="230148"/>
    <lineage>
        <taxon>Eukaryota</taxon>
        <taxon>Metazoa</taxon>
        <taxon>Chordata</taxon>
        <taxon>Craniata</taxon>
        <taxon>Vertebrata</taxon>
        <taxon>Euteleostomi</taxon>
        <taxon>Actinopterygii</taxon>
        <taxon>Neopterygii</taxon>
        <taxon>Teleostei</taxon>
        <taxon>Neoteleostei</taxon>
        <taxon>Acanthomorphata</taxon>
        <taxon>Eupercaria</taxon>
        <taxon>Perciformes</taxon>
        <taxon>Cottioidei</taxon>
        <taxon>Cottales</taxon>
        <taxon>Liparidae</taxon>
        <taxon>Liparis</taxon>
    </lineage>
</organism>
<dbReference type="EMBL" id="SRLO01001486">
    <property type="protein sequence ID" value="TNN37455.1"/>
    <property type="molecule type" value="Genomic_DNA"/>
</dbReference>
<gene>
    <name evidence="1" type="ORF">EYF80_052379</name>
</gene>
<comment type="caution">
    <text evidence="1">The sequence shown here is derived from an EMBL/GenBank/DDBJ whole genome shotgun (WGS) entry which is preliminary data.</text>
</comment>
<reference evidence="1 2" key="1">
    <citation type="submission" date="2019-03" db="EMBL/GenBank/DDBJ databases">
        <title>First draft genome of Liparis tanakae, snailfish: a comprehensive survey of snailfish specific genes.</title>
        <authorList>
            <person name="Kim W."/>
            <person name="Song I."/>
            <person name="Jeong J.-H."/>
            <person name="Kim D."/>
            <person name="Kim S."/>
            <person name="Ryu S."/>
            <person name="Song J.Y."/>
            <person name="Lee S.K."/>
        </authorList>
    </citation>
    <scope>NUCLEOTIDE SEQUENCE [LARGE SCALE GENOMIC DNA]</scope>
    <source>
        <tissue evidence="1">Muscle</tissue>
    </source>
</reference>
<evidence type="ECO:0000313" key="2">
    <source>
        <dbReference type="Proteomes" id="UP000314294"/>
    </source>
</evidence>
<evidence type="ECO:0000313" key="1">
    <source>
        <dbReference type="EMBL" id="TNN37455.1"/>
    </source>
</evidence>
<proteinExistence type="predicted"/>
<dbReference type="Proteomes" id="UP000314294">
    <property type="component" value="Unassembled WGS sequence"/>
</dbReference>